<comment type="similarity">
    <text evidence="2">Belongs to the acyl-CoA dehydrogenase family.</text>
</comment>
<dbReference type="GO" id="GO:0050660">
    <property type="term" value="F:flavin adenine dinucleotide binding"/>
    <property type="evidence" value="ECO:0007669"/>
    <property type="project" value="InterPro"/>
</dbReference>
<evidence type="ECO:0000256" key="3">
    <source>
        <dbReference type="ARBA" id="ARBA00022630"/>
    </source>
</evidence>
<dbReference type="EMBL" id="JACCFK010000001">
    <property type="protein sequence ID" value="NYI90553.1"/>
    <property type="molecule type" value="Genomic_DNA"/>
</dbReference>
<dbReference type="PANTHER" id="PTHR43884:SF20">
    <property type="entry name" value="ACYL-COA DEHYDROGENASE FADE28"/>
    <property type="match status" value="1"/>
</dbReference>
<evidence type="ECO:0000259" key="7">
    <source>
        <dbReference type="Pfam" id="PF02771"/>
    </source>
</evidence>
<organism evidence="8 9">
    <name type="scientific">Amycolatopsis endophytica</name>
    <dbReference type="NCBI Taxonomy" id="860233"/>
    <lineage>
        <taxon>Bacteria</taxon>
        <taxon>Bacillati</taxon>
        <taxon>Actinomycetota</taxon>
        <taxon>Actinomycetes</taxon>
        <taxon>Pseudonocardiales</taxon>
        <taxon>Pseudonocardiaceae</taxon>
        <taxon>Amycolatopsis</taxon>
    </lineage>
</organism>
<dbReference type="Proteomes" id="UP000549616">
    <property type="component" value="Unassembled WGS sequence"/>
</dbReference>
<keyword evidence="3" id="KW-0285">Flavoprotein</keyword>
<dbReference type="Gene3D" id="1.20.140.10">
    <property type="entry name" value="Butyryl-CoA Dehydrogenase, subunit A, domain 3"/>
    <property type="match status" value="1"/>
</dbReference>
<gene>
    <name evidence="8" type="ORF">HNR02_003876</name>
</gene>
<dbReference type="InterPro" id="IPR013786">
    <property type="entry name" value="AcylCoA_DH/ox_N"/>
</dbReference>
<proteinExistence type="inferred from homology"/>
<dbReference type="Gene3D" id="1.10.540.10">
    <property type="entry name" value="Acyl-CoA dehydrogenase/oxidase, N-terminal domain"/>
    <property type="match status" value="1"/>
</dbReference>
<dbReference type="SUPFAM" id="SSF56645">
    <property type="entry name" value="Acyl-CoA dehydrogenase NM domain-like"/>
    <property type="match status" value="1"/>
</dbReference>
<keyword evidence="9" id="KW-1185">Reference proteome</keyword>
<dbReference type="RefSeq" id="WP_179774562.1">
    <property type="nucleotide sequence ID" value="NZ_JACCFK010000001.1"/>
</dbReference>
<dbReference type="PANTHER" id="PTHR43884">
    <property type="entry name" value="ACYL-COA DEHYDROGENASE"/>
    <property type="match status" value="1"/>
</dbReference>
<evidence type="ECO:0000256" key="4">
    <source>
        <dbReference type="ARBA" id="ARBA00022827"/>
    </source>
</evidence>
<dbReference type="GO" id="GO:0003995">
    <property type="term" value="F:acyl-CoA dehydrogenase activity"/>
    <property type="evidence" value="ECO:0007669"/>
    <property type="project" value="TreeGrafter"/>
</dbReference>
<dbReference type="Gene3D" id="2.40.110.10">
    <property type="entry name" value="Butyryl-CoA Dehydrogenase, subunit A, domain 2"/>
    <property type="match status" value="1"/>
</dbReference>
<dbReference type="CDD" id="cd00567">
    <property type="entry name" value="ACAD"/>
    <property type="match status" value="1"/>
</dbReference>
<name>A0A853B5N9_9PSEU</name>
<dbReference type="InterPro" id="IPR036250">
    <property type="entry name" value="AcylCo_DH-like_C"/>
</dbReference>
<evidence type="ECO:0000313" key="8">
    <source>
        <dbReference type="EMBL" id="NYI90553.1"/>
    </source>
</evidence>
<evidence type="ECO:0008006" key="10">
    <source>
        <dbReference type="Google" id="ProtNLM"/>
    </source>
</evidence>
<evidence type="ECO:0000256" key="1">
    <source>
        <dbReference type="ARBA" id="ARBA00001974"/>
    </source>
</evidence>
<reference evidence="8 9" key="1">
    <citation type="submission" date="2020-07" db="EMBL/GenBank/DDBJ databases">
        <title>Sequencing the genomes of 1000 actinobacteria strains.</title>
        <authorList>
            <person name="Klenk H.-P."/>
        </authorList>
    </citation>
    <scope>NUCLEOTIDE SEQUENCE [LARGE SCALE GENOMIC DNA]</scope>
    <source>
        <strain evidence="8 9">DSM 104006</strain>
    </source>
</reference>
<accession>A0A853B5N9</accession>
<comment type="caution">
    <text evidence="8">The sequence shown here is derived from an EMBL/GenBank/DDBJ whole genome shotgun (WGS) entry which is preliminary data.</text>
</comment>
<dbReference type="SUPFAM" id="SSF47203">
    <property type="entry name" value="Acyl-CoA dehydrogenase C-terminal domain-like"/>
    <property type="match status" value="1"/>
</dbReference>
<evidence type="ECO:0000256" key="2">
    <source>
        <dbReference type="ARBA" id="ARBA00009347"/>
    </source>
</evidence>
<evidence type="ECO:0000256" key="5">
    <source>
        <dbReference type="ARBA" id="ARBA00023002"/>
    </source>
</evidence>
<keyword evidence="5" id="KW-0560">Oxidoreductase</keyword>
<dbReference type="InterPro" id="IPR009100">
    <property type="entry name" value="AcylCoA_DH/oxidase_NM_dom_sf"/>
</dbReference>
<evidence type="ECO:0000259" key="6">
    <source>
        <dbReference type="Pfam" id="PF00441"/>
    </source>
</evidence>
<protein>
    <recommendedName>
        <fullName evidence="10">Acyl-CoA dehydrogenase</fullName>
    </recommendedName>
</protein>
<comment type="cofactor">
    <cofactor evidence="1">
        <name>FAD</name>
        <dbReference type="ChEBI" id="CHEBI:57692"/>
    </cofactor>
</comment>
<evidence type="ECO:0000313" key="9">
    <source>
        <dbReference type="Proteomes" id="UP000549616"/>
    </source>
</evidence>
<dbReference type="Pfam" id="PF00441">
    <property type="entry name" value="Acyl-CoA_dh_1"/>
    <property type="match status" value="1"/>
</dbReference>
<dbReference type="AlphaFoldDB" id="A0A853B5N9"/>
<dbReference type="InterPro" id="IPR037069">
    <property type="entry name" value="AcylCoA_DH/ox_N_sf"/>
</dbReference>
<sequence>MDFTLDATQADIAALTAEVLAREPEHAWPALAKAGLLALAVPAELDGDGLGPAEVAVVLTEVGRAGAEVPALAALALGVLPLNRHGSPEQRARWLPEIASGEVVVTAAVHEPSAPLPAEPSTQAAAVDGGWALTGTKTRVPSLPDARCVLVPATLPWGTGVFLVDPRAEGAQVHGTTLRLDGVRVGEADLVRDAAPADLHRLALAGAVALGDGAVAGALALTTGHVRQREQFGRPLATFQAVAQQIADVYIASRTLHLAALSAVWRLAEGLDPDEDLAVAAYWLAEEAPKALALCHHLHGGLGVDITYPLHRHYGLVKELAAFTGGAGDRLDRLGDLVEEG</sequence>
<keyword evidence="4" id="KW-0274">FAD</keyword>
<dbReference type="InterPro" id="IPR046373">
    <property type="entry name" value="Acyl-CoA_Oxase/DH_mid-dom_sf"/>
</dbReference>
<dbReference type="InterPro" id="IPR009075">
    <property type="entry name" value="AcylCo_DH/oxidase_C"/>
</dbReference>
<dbReference type="Pfam" id="PF02771">
    <property type="entry name" value="Acyl-CoA_dh_N"/>
    <property type="match status" value="1"/>
</dbReference>
<feature type="domain" description="Acyl-CoA dehydrogenase/oxidase N-terminal" evidence="7">
    <location>
        <begin position="10"/>
        <end position="102"/>
    </location>
</feature>
<feature type="domain" description="Acyl-CoA dehydrogenase/oxidase C-terminal" evidence="6">
    <location>
        <begin position="213"/>
        <end position="318"/>
    </location>
</feature>